<accession>A0A6F8XWS6</accession>
<dbReference type="InterPro" id="IPR003593">
    <property type="entry name" value="AAA+_ATPase"/>
</dbReference>
<dbReference type="PROSITE" id="PS50893">
    <property type="entry name" value="ABC_TRANSPORTER_2"/>
    <property type="match status" value="1"/>
</dbReference>
<dbReference type="GO" id="GO:0005524">
    <property type="term" value="F:ATP binding"/>
    <property type="evidence" value="ECO:0007669"/>
    <property type="project" value="UniProtKB-KW"/>
</dbReference>
<dbReference type="InterPro" id="IPR013563">
    <property type="entry name" value="Oligopep_ABC_C"/>
</dbReference>
<dbReference type="FunFam" id="3.40.50.300:FF:000016">
    <property type="entry name" value="Oligopeptide ABC transporter ATP-binding component"/>
    <property type="match status" value="1"/>
</dbReference>
<reference evidence="9 10" key="2">
    <citation type="submission" date="2020-03" db="EMBL/GenBank/DDBJ databases">
        <authorList>
            <person name="Ichikawa N."/>
            <person name="Kimura A."/>
            <person name="Kitahashi Y."/>
            <person name="Uohara A."/>
        </authorList>
    </citation>
    <scope>NUCLEOTIDE SEQUENCE [LARGE SCALE GENOMIC DNA]</scope>
    <source>
        <strain evidence="9 10">NBRC 107702</strain>
    </source>
</reference>
<evidence type="ECO:0000256" key="5">
    <source>
        <dbReference type="ARBA" id="ARBA00022741"/>
    </source>
</evidence>
<dbReference type="Proteomes" id="UP000502508">
    <property type="component" value="Chromosome"/>
</dbReference>
<evidence type="ECO:0000256" key="6">
    <source>
        <dbReference type="ARBA" id="ARBA00022840"/>
    </source>
</evidence>
<evidence type="ECO:0000256" key="4">
    <source>
        <dbReference type="ARBA" id="ARBA00022475"/>
    </source>
</evidence>
<dbReference type="Gene3D" id="3.40.50.300">
    <property type="entry name" value="P-loop containing nucleotide triphosphate hydrolases"/>
    <property type="match status" value="1"/>
</dbReference>
<dbReference type="RefSeq" id="WP_173037824.1">
    <property type="nucleotide sequence ID" value="NZ_AP022870.1"/>
</dbReference>
<name>A0A6F8XWS6_9ACTN</name>
<dbReference type="SMART" id="SM00382">
    <property type="entry name" value="AAA"/>
    <property type="match status" value="1"/>
</dbReference>
<dbReference type="Pfam" id="PF08352">
    <property type="entry name" value="oligo_HPY"/>
    <property type="match status" value="1"/>
</dbReference>
<sequence length="337" mass="36574">MTGRDDMDAGPLLDIRDLTLSFRTGGGLVRALNGVNLTVGHRERVGIVGESGSGKSVTAQAVLGLVPAAEVTGEIRFAGENLLAVPQERMRQVRGKEIGYIFQDPLSALDPVRSIGDQISETLRIRGVRKAEAMRRSIDLLGRVGVKNAKERARDYPHQFSGGMRQRVMIAMALVAEPRLVIADEPTTALDVRVQAQVLDLLLELAEERGLSVLFITHDLGVLSGFAERVVVMYAGRAMEQCVTDELFYGSINPYTLGLLESLPRIDGEVPRRLTTIGGQPPSPAHPPSGCPFHPRCRYAIDVCAARVPTLLTPPNGSHPSACHRAQWLAEQPGVLR</sequence>
<evidence type="ECO:0000256" key="2">
    <source>
        <dbReference type="ARBA" id="ARBA00005417"/>
    </source>
</evidence>
<keyword evidence="3" id="KW-0813">Transport</keyword>
<keyword evidence="4" id="KW-1003">Cell membrane</keyword>
<keyword evidence="10" id="KW-1185">Reference proteome</keyword>
<dbReference type="InterPro" id="IPR017871">
    <property type="entry name" value="ABC_transporter-like_CS"/>
</dbReference>
<evidence type="ECO:0000313" key="10">
    <source>
        <dbReference type="Proteomes" id="UP000502508"/>
    </source>
</evidence>
<protein>
    <submittedName>
        <fullName evidence="9">ABC transporter ATP-binding protein</fullName>
    </submittedName>
</protein>
<dbReference type="InterPro" id="IPR003439">
    <property type="entry name" value="ABC_transporter-like_ATP-bd"/>
</dbReference>
<evidence type="ECO:0000256" key="3">
    <source>
        <dbReference type="ARBA" id="ARBA00022448"/>
    </source>
</evidence>
<dbReference type="EMBL" id="AP022870">
    <property type="protein sequence ID" value="BCB78247.1"/>
    <property type="molecule type" value="Genomic_DNA"/>
</dbReference>
<evidence type="ECO:0000256" key="7">
    <source>
        <dbReference type="ARBA" id="ARBA00023136"/>
    </source>
</evidence>
<dbReference type="AlphaFoldDB" id="A0A6F8XWS6"/>
<reference evidence="9 10" key="1">
    <citation type="submission" date="2020-03" db="EMBL/GenBank/DDBJ databases">
        <title>Whole genome shotgun sequence of Phytohabitans flavus NBRC 107702.</title>
        <authorList>
            <person name="Komaki H."/>
            <person name="Tamura T."/>
        </authorList>
    </citation>
    <scope>NUCLEOTIDE SEQUENCE [LARGE SCALE GENOMIC DNA]</scope>
    <source>
        <strain evidence="9 10">NBRC 107702</strain>
    </source>
</reference>
<dbReference type="KEGG" id="pfla:Pflav_046570"/>
<dbReference type="CDD" id="cd03257">
    <property type="entry name" value="ABC_NikE_OppD_transporters"/>
    <property type="match status" value="1"/>
</dbReference>
<dbReference type="PANTHER" id="PTHR43297">
    <property type="entry name" value="OLIGOPEPTIDE TRANSPORT ATP-BINDING PROTEIN APPD"/>
    <property type="match status" value="1"/>
</dbReference>
<dbReference type="InterPro" id="IPR050388">
    <property type="entry name" value="ABC_Ni/Peptide_Import"/>
</dbReference>
<evidence type="ECO:0000313" key="9">
    <source>
        <dbReference type="EMBL" id="BCB78247.1"/>
    </source>
</evidence>
<dbReference type="PANTHER" id="PTHR43297:SF2">
    <property type="entry name" value="DIPEPTIDE TRANSPORT ATP-BINDING PROTEIN DPPD"/>
    <property type="match status" value="1"/>
</dbReference>
<dbReference type="PROSITE" id="PS00211">
    <property type="entry name" value="ABC_TRANSPORTER_1"/>
    <property type="match status" value="1"/>
</dbReference>
<keyword evidence="5" id="KW-0547">Nucleotide-binding</keyword>
<dbReference type="GO" id="GO:0015833">
    <property type="term" value="P:peptide transport"/>
    <property type="evidence" value="ECO:0007669"/>
    <property type="project" value="InterPro"/>
</dbReference>
<evidence type="ECO:0000256" key="1">
    <source>
        <dbReference type="ARBA" id="ARBA00004202"/>
    </source>
</evidence>
<comment type="subcellular location">
    <subcellularLocation>
        <location evidence="1">Cell membrane</location>
        <topology evidence="1">Peripheral membrane protein</topology>
    </subcellularLocation>
</comment>
<dbReference type="GO" id="GO:0005886">
    <property type="term" value="C:plasma membrane"/>
    <property type="evidence" value="ECO:0007669"/>
    <property type="project" value="UniProtKB-SubCell"/>
</dbReference>
<dbReference type="Pfam" id="PF00005">
    <property type="entry name" value="ABC_tran"/>
    <property type="match status" value="1"/>
</dbReference>
<evidence type="ECO:0000259" key="8">
    <source>
        <dbReference type="PROSITE" id="PS50893"/>
    </source>
</evidence>
<dbReference type="SUPFAM" id="SSF52540">
    <property type="entry name" value="P-loop containing nucleoside triphosphate hydrolases"/>
    <property type="match status" value="1"/>
</dbReference>
<dbReference type="NCBIfam" id="TIGR01727">
    <property type="entry name" value="oligo_HPY"/>
    <property type="match status" value="1"/>
</dbReference>
<keyword evidence="6 9" id="KW-0067">ATP-binding</keyword>
<dbReference type="GO" id="GO:0016887">
    <property type="term" value="F:ATP hydrolysis activity"/>
    <property type="evidence" value="ECO:0007669"/>
    <property type="project" value="InterPro"/>
</dbReference>
<feature type="domain" description="ABC transporter" evidence="8">
    <location>
        <begin position="15"/>
        <end position="260"/>
    </location>
</feature>
<organism evidence="9 10">
    <name type="scientific">Phytohabitans flavus</name>
    <dbReference type="NCBI Taxonomy" id="1076124"/>
    <lineage>
        <taxon>Bacteria</taxon>
        <taxon>Bacillati</taxon>
        <taxon>Actinomycetota</taxon>
        <taxon>Actinomycetes</taxon>
        <taxon>Micromonosporales</taxon>
        <taxon>Micromonosporaceae</taxon>
    </lineage>
</organism>
<keyword evidence="7" id="KW-0472">Membrane</keyword>
<proteinExistence type="inferred from homology"/>
<gene>
    <name evidence="9" type="ORF">Pflav_046570</name>
</gene>
<dbReference type="InterPro" id="IPR027417">
    <property type="entry name" value="P-loop_NTPase"/>
</dbReference>
<comment type="similarity">
    <text evidence="2">Belongs to the ABC transporter superfamily.</text>
</comment>